<feature type="compositionally biased region" description="Low complexity" evidence="1">
    <location>
        <begin position="82"/>
        <end position="93"/>
    </location>
</feature>
<dbReference type="EMBL" id="LFZO01000593">
    <property type="protein sequence ID" value="KXT04124.1"/>
    <property type="molecule type" value="Genomic_DNA"/>
</dbReference>
<keyword evidence="3" id="KW-1185">Reference proteome</keyword>
<reference evidence="2 3" key="1">
    <citation type="submission" date="2015-07" db="EMBL/GenBank/DDBJ databases">
        <title>Comparative genomics of the Sigatoka disease complex on banana suggests a link between parallel evolutionary changes in Pseudocercospora fijiensis and Pseudocercospora eumusae and increased virulence on the banana host.</title>
        <authorList>
            <person name="Chang T.-C."/>
            <person name="Salvucci A."/>
            <person name="Crous P.W."/>
            <person name="Stergiopoulos I."/>
        </authorList>
    </citation>
    <scope>NUCLEOTIDE SEQUENCE [LARGE SCALE GENOMIC DNA]</scope>
    <source>
        <strain evidence="2 3">CBS 116634</strain>
    </source>
</reference>
<comment type="caution">
    <text evidence="2">The sequence shown here is derived from an EMBL/GenBank/DDBJ whole genome shotgun (WGS) entry which is preliminary data.</text>
</comment>
<evidence type="ECO:0000313" key="3">
    <source>
        <dbReference type="Proteomes" id="UP000073492"/>
    </source>
</evidence>
<protein>
    <submittedName>
        <fullName evidence="2">Uncharacterized protein</fullName>
    </submittedName>
</protein>
<gene>
    <name evidence="2" type="ORF">AC579_8976</name>
</gene>
<organism evidence="2 3">
    <name type="scientific">Pseudocercospora musae</name>
    <dbReference type="NCBI Taxonomy" id="113226"/>
    <lineage>
        <taxon>Eukaryota</taxon>
        <taxon>Fungi</taxon>
        <taxon>Dikarya</taxon>
        <taxon>Ascomycota</taxon>
        <taxon>Pezizomycotina</taxon>
        <taxon>Dothideomycetes</taxon>
        <taxon>Dothideomycetidae</taxon>
        <taxon>Mycosphaerellales</taxon>
        <taxon>Mycosphaerellaceae</taxon>
        <taxon>Pseudocercospora</taxon>
    </lineage>
</organism>
<evidence type="ECO:0000313" key="2">
    <source>
        <dbReference type="EMBL" id="KXT04124.1"/>
    </source>
</evidence>
<feature type="compositionally biased region" description="Polar residues" evidence="1">
    <location>
        <begin position="1"/>
        <end position="12"/>
    </location>
</feature>
<sequence length="196" mass="21215">MSGSEWESCQSDQQEEPKEDIFERGHKEHPFSRSGRGLPTPEPSRNNLGRPLQREFGSSGLTSLLGAGGDAVGERLGSEDQSTTSSTRSMTSPTPRPKPLSTERFGPVESPVKQRERRILAKASPPSSQHSPRSGSKASEQSSFHFNFDQFENLNIGSSPRQSAKASPTKRSPSEPRSAPVEPPLPSQLPPLPSSA</sequence>
<feature type="compositionally biased region" description="Basic and acidic residues" evidence="1">
    <location>
        <begin position="15"/>
        <end position="31"/>
    </location>
</feature>
<name>A0A139HNR9_9PEZI</name>
<evidence type="ECO:0000256" key="1">
    <source>
        <dbReference type="SAM" id="MobiDB-lite"/>
    </source>
</evidence>
<feature type="compositionally biased region" description="Polar residues" evidence="1">
    <location>
        <begin position="125"/>
        <end position="171"/>
    </location>
</feature>
<dbReference type="AlphaFoldDB" id="A0A139HNR9"/>
<feature type="region of interest" description="Disordered" evidence="1">
    <location>
        <begin position="1"/>
        <end position="196"/>
    </location>
</feature>
<proteinExistence type="predicted"/>
<dbReference type="Proteomes" id="UP000073492">
    <property type="component" value="Unassembled WGS sequence"/>
</dbReference>
<accession>A0A139HNR9</accession>
<feature type="compositionally biased region" description="Pro residues" evidence="1">
    <location>
        <begin position="181"/>
        <end position="196"/>
    </location>
</feature>